<gene>
    <name evidence="5" type="ORF">LSINAPIS_LOCUS10247</name>
</gene>
<keyword evidence="1 2" id="KW-0694">RNA-binding</keyword>
<name>A0A5E4QM04_9NEOP</name>
<dbReference type="SUPFAM" id="SSF54928">
    <property type="entry name" value="RNA-binding domain, RBD"/>
    <property type="match status" value="1"/>
</dbReference>
<dbReference type="EMBL" id="FZQP02004100">
    <property type="protein sequence ID" value="VVC99354.1"/>
    <property type="molecule type" value="Genomic_DNA"/>
</dbReference>
<dbReference type="InterPro" id="IPR000504">
    <property type="entry name" value="RRM_dom"/>
</dbReference>
<reference evidence="5 6" key="1">
    <citation type="submission" date="2017-07" db="EMBL/GenBank/DDBJ databases">
        <authorList>
            <person name="Talla V."/>
            <person name="Backstrom N."/>
        </authorList>
    </citation>
    <scope>NUCLEOTIDE SEQUENCE [LARGE SCALE GENOMIC DNA]</scope>
</reference>
<feature type="region of interest" description="Disordered" evidence="3">
    <location>
        <begin position="1"/>
        <end position="34"/>
    </location>
</feature>
<dbReference type="InterPro" id="IPR035979">
    <property type="entry name" value="RBD_domain_sf"/>
</dbReference>
<dbReference type="CDD" id="cd00590">
    <property type="entry name" value="RRM_SF"/>
    <property type="match status" value="1"/>
</dbReference>
<evidence type="ECO:0000313" key="5">
    <source>
        <dbReference type="EMBL" id="VVC99354.1"/>
    </source>
</evidence>
<evidence type="ECO:0000259" key="4">
    <source>
        <dbReference type="PROSITE" id="PS50102"/>
    </source>
</evidence>
<organism evidence="5 6">
    <name type="scientific">Leptidea sinapis</name>
    <dbReference type="NCBI Taxonomy" id="189913"/>
    <lineage>
        <taxon>Eukaryota</taxon>
        <taxon>Metazoa</taxon>
        <taxon>Ecdysozoa</taxon>
        <taxon>Arthropoda</taxon>
        <taxon>Hexapoda</taxon>
        <taxon>Insecta</taxon>
        <taxon>Pterygota</taxon>
        <taxon>Neoptera</taxon>
        <taxon>Endopterygota</taxon>
        <taxon>Lepidoptera</taxon>
        <taxon>Glossata</taxon>
        <taxon>Ditrysia</taxon>
        <taxon>Papilionoidea</taxon>
        <taxon>Pieridae</taxon>
        <taxon>Dismorphiinae</taxon>
        <taxon>Leptidea</taxon>
    </lineage>
</organism>
<evidence type="ECO:0000256" key="2">
    <source>
        <dbReference type="PROSITE-ProRule" id="PRU00176"/>
    </source>
</evidence>
<dbReference type="GO" id="GO:0003723">
    <property type="term" value="F:RNA binding"/>
    <property type="evidence" value="ECO:0007669"/>
    <property type="project" value="UniProtKB-UniRule"/>
</dbReference>
<evidence type="ECO:0000256" key="1">
    <source>
        <dbReference type="ARBA" id="ARBA00022884"/>
    </source>
</evidence>
<sequence length="89" mass="10218">MARNRMSTKDWDPMRDNYNNSSQNGHYQDEDTNGGVEMSHTKLYVTNIAVGLSEDGLRMAFSKFGNIVHLFLSRDVKKRFAIVGFKSDR</sequence>
<dbReference type="AlphaFoldDB" id="A0A5E4QM04"/>
<proteinExistence type="predicted"/>
<accession>A0A5E4QM04</accession>
<protein>
    <recommendedName>
        <fullName evidence="4">RRM domain-containing protein</fullName>
    </recommendedName>
</protein>
<dbReference type="Gene3D" id="3.30.70.330">
    <property type="match status" value="1"/>
</dbReference>
<keyword evidence="6" id="KW-1185">Reference proteome</keyword>
<feature type="compositionally biased region" description="Polar residues" evidence="3">
    <location>
        <begin position="17"/>
        <end position="26"/>
    </location>
</feature>
<dbReference type="Proteomes" id="UP000324832">
    <property type="component" value="Unassembled WGS sequence"/>
</dbReference>
<feature type="domain" description="RRM" evidence="4">
    <location>
        <begin position="41"/>
        <end position="89"/>
    </location>
</feature>
<evidence type="ECO:0000256" key="3">
    <source>
        <dbReference type="SAM" id="MobiDB-lite"/>
    </source>
</evidence>
<dbReference type="Pfam" id="PF00076">
    <property type="entry name" value="RRM_1"/>
    <property type="match status" value="1"/>
</dbReference>
<evidence type="ECO:0000313" key="6">
    <source>
        <dbReference type="Proteomes" id="UP000324832"/>
    </source>
</evidence>
<dbReference type="InterPro" id="IPR012677">
    <property type="entry name" value="Nucleotide-bd_a/b_plait_sf"/>
</dbReference>
<dbReference type="PROSITE" id="PS50102">
    <property type="entry name" value="RRM"/>
    <property type="match status" value="1"/>
</dbReference>